<dbReference type="EC" id="3.-.-.-" evidence="1"/>
<dbReference type="RefSeq" id="WP_380077446.1">
    <property type="nucleotide sequence ID" value="NZ_JBHRZF010000114.1"/>
</dbReference>
<dbReference type="PRINTS" id="PR00413">
    <property type="entry name" value="HADHALOGNASE"/>
</dbReference>
<sequence>MVKYQGAILDVDGTLVDSNDGHARAWVGAFRDEGFDIPFEWVRPLIGMGGDQVVPRLTGVQKDTPQFKRLTDGWKRHFEAEELPHVQAQPGARELVEGLRDRGLKLVIGSSGEKELVEKLLKIAGVDDLVPERTTSAEVEASKPEPDIVQAALKKLGLKSGEVLMVGDTPFDIESARKAGVAAVALRCGGDDRLEGAVAVFDSPADWAARLDGPPLGSVGGDSQN</sequence>
<dbReference type="GO" id="GO:0016787">
    <property type="term" value="F:hydrolase activity"/>
    <property type="evidence" value="ECO:0007669"/>
    <property type="project" value="UniProtKB-KW"/>
</dbReference>
<dbReference type="Gene3D" id="1.10.150.240">
    <property type="entry name" value="Putative phosphatase, domain 2"/>
    <property type="match status" value="1"/>
</dbReference>
<proteinExistence type="predicted"/>
<reference evidence="2" key="1">
    <citation type="journal article" date="2019" name="Int. J. Syst. Evol. Microbiol.">
        <title>The Global Catalogue of Microorganisms (GCM) 10K type strain sequencing project: providing services to taxonomists for standard genome sequencing and annotation.</title>
        <authorList>
            <consortium name="The Broad Institute Genomics Platform"/>
            <consortium name="The Broad Institute Genome Sequencing Center for Infectious Disease"/>
            <person name="Wu L."/>
            <person name="Ma J."/>
        </authorList>
    </citation>
    <scope>NUCLEOTIDE SEQUENCE [LARGE SCALE GENOMIC DNA]</scope>
    <source>
        <strain evidence="2">CCTCC AB 2013263</strain>
    </source>
</reference>
<organism evidence="1 2">
    <name type="scientific">Deinococcus antarcticus</name>
    <dbReference type="NCBI Taxonomy" id="1298767"/>
    <lineage>
        <taxon>Bacteria</taxon>
        <taxon>Thermotogati</taxon>
        <taxon>Deinococcota</taxon>
        <taxon>Deinococci</taxon>
        <taxon>Deinococcales</taxon>
        <taxon>Deinococcaceae</taxon>
        <taxon>Deinococcus</taxon>
    </lineage>
</organism>
<dbReference type="InterPro" id="IPR050155">
    <property type="entry name" value="HAD-like_hydrolase_sf"/>
</dbReference>
<name>A0ABV8A6K4_9DEIO</name>
<comment type="caution">
    <text evidence="1">The sequence shown here is derived from an EMBL/GenBank/DDBJ whole genome shotgun (WGS) entry which is preliminary data.</text>
</comment>
<dbReference type="SFLD" id="SFLDG01129">
    <property type="entry name" value="C1.5:_HAD__Beta-PGM__Phosphata"/>
    <property type="match status" value="1"/>
</dbReference>
<dbReference type="SFLD" id="SFLDS00003">
    <property type="entry name" value="Haloacid_Dehalogenase"/>
    <property type="match status" value="1"/>
</dbReference>
<dbReference type="PANTHER" id="PTHR43434">
    <property type="entry name" value="PHOSPHOGLYCOLATE PHOSPHATASE"/>
    <property type="match status" value="1"/>
</dbReference>
<dbReference type="SFLD" id="SFLDG01135">
    <property type="entry name" value="C1.5.6:_HAD__Beta-PGM__Phospha"/>
    <property type="match status" value="1"/>
</dbReference>
<dbReference type="InterPro" id="IPR041492">
    <property type="entry name" value="HAD_2"/>
</dbReference>
<dbReference type="Pfam" id="PF13419">
    <property type="entry name" value="HAD_2"/>
    <property type="match status" value="1"/>
</dbReference>
<dbReference type="EMBL" id="JBHRZF010000114">
    <property type="protein sequence ID" value="MFC3860991.1"/>
    <property type="molecule type" value="Genomic_DNA"/>
</dbReference>
<dbReference type="PANTHER" id="PTHR43434:SF16">
    <property type="entry name" value="BLL8046 PROTEIN"/>
    <property type="match status" value="1"/>
</dbReference>
<dbReference type="Gene3D" id="3.40.50.1000">
    <property type="entry name" value="HAD superfamily/HAD-like"/>
    <property type="match status" value="1"/>
</dbReference>
<dbReference type="InterPro" id="IPR023198">
    <property type="entry name" value="PGP-like_dom2"/>
</dbReference>
<dbReference type="InterPro" id="IPR006439">
    <property type="entry name" value="HAD-SF_hydro_IA"/>
</dbReference>
<dbReference type="InterPro" id="IPR023214">
    <property type="entry name" value="HAD_sf"/>
</dbReference>
<gene>
    <name evidence="1" type="ORF">ACFOPQ_09485</name>
</gene>
<keyword evidence="1" id="KW-0378">Hydrolase</keyword>
<dbReference type="NCBIfam" id="TIGR01549">
    <property type="entry name" value="HAD-SF-IA-v1"/>
    <property type="match status" value="1"/>
</dbReference>
<dbReference type="Proteomes" id="UP001595748">
    <property type="component" value="Unassembled WGS sequence"/>
</dbReference>
<accession>A0ABV8A6K4</accession>
<evidence type="ECO:0000313" key="2">
    <source>
        <dbReference type="Proteomes" id="UP001595748"/>
    </source>
</evidence>
<protein>
    <submittedName>
        <fullName evidence="1">HAD family hydrolase</fullName>
        <ecNumber evidence="1">3.-.-.-</ecNumber>
    </submittedName>
</protein>
<dbReference type="NCBIfam" id="TIGR01509">
    <property type="entry name" value="HAD-SF-IA-v3"/>
    <property type="match status" value="1"/>
</dbReference>
<dbReference type="InterPro" id="IPR036412">
    <property type="entry name" value="HAD-like_sf"/>
</dbReference>
<keyword evidence="2" id="KW-1185">Reference proteome</keyword>
<evidence type="ECO:0000313" key="1">
    <source>
        <dbReference type="EMBL" id="MFC3860991.1"/>
    </source>
</evidence>
<dbReference type="SUPFAM" id="SSF56784">
    <property type="entry name" value="HAD-like"/>
    <property type="match status" value="1"/>
</dbReference>